<evidence type="ECO:0000313" key="11">
    <source>
        <dbReference type="EMBL" id="RIE04628.1"/>
    </source>
</evidence>
<keyword evidence="11" id="KW-0012">Acyltransferase</keyword>
<comment type="pathway">
    <text evidence="10">Lipid metabolism; phospholipid metabolism.</text>
</comment>
<feature type="transmembrane region" description="Helical" evidence="10">
    <location>
        <begin position="153"/>
        <end position="177"/>
    </location>
</feature>
<keyword evidence="7 10" id="KW-0472">Membrane</keyword>
<dbReference type="PANTHER" id="PTHR30309:SF0">
    <property type="entry name" value="GLYCEROL-3-PHOSPHATE ACYLTRANSFERASE-RELATED"/>
    <property type="match status" value="1"/>
</dbReference>
<evidence type="ECO:0000256" key="9">
    <source>
        <dbReference type="ARBA" id="ARBA00023264"/>
    </source>
</evidence>
<feature type="transmembrane region" description="Helical" evidence="10">
    <location>
        <begin position="81"/>
        <end position="100"/>
    </location>
</feature>
<evidence type="ECO:0000256" key="2">
    <source>
        <dbReference type="ARBA" id="ARBA00022516"/>
    </source>
</evidence>
<keyword evidence="3 10" id="KW-0808">Transferase</keyword>
<keyword evidence="4 10" id="KW-0812">Transmembrane</keyword>
<dbReference type="EMBL" id="QXJM01000023">
    <property type="protein sequence ID" value="RIE04628.1"/>
    <property type="molecule type" value="Genomic_DNA"/>
</dbReference>
<evidence type="ECO:0000256" key="1">
    <source>
        <dbReference type="ARBA" id="ARBA00022475"/>
    </source>
</evidence>
<keyword evidence="8 10" id="KW-0594">Phospholipid biosynthesis</keyword>
<evidence type="ECO:0000313" key="12">
    <source>
        <dbReference type="Proteomes" id="UP000266340"/>
    </source>
</evidence>
<keyword evidence="6 10" id="KW-0443">Lipid metabolism</keyword>
<proteinExistence type="inferred from homology"/>
<feature type="transmembrane region" description="Helical" evidence="10">
    <location>
        <begin position="6"/>
        <end position="27"/>
    </location>
</feature>
<feature type="transmembrane region" description="Helical" evidence="10">
    <location>
        <begin position="112"/>
        <end position="141"/>
    </location>
</feature>
<evidence type="ECO:0000256" key="10">
    <source>
        <dbReference type="HAMAP-Rule" id="MF_01043"/>
    </source>
</evidence>
<dbReference type="GO" id="GO:0008654">
    <property type="term" value="P:phospholipid biosynthetic process"/>
    <property type="evidence" value="ECO:0007669"/>
    <property type="project" value="UniProtKB-UniRule"/>
</dbReference>
<comment type="subcellular location">
    <subcellularLocation>
        <location evidence="10">Cell membrane</location>
        <topology evidence="10">Multi-pass membrane protein</topology>
    </subcellularLocation>
</comment>
<keyword evidence="1 10" id="KW-1003">Cell membrane</keyword>
<feature type="transmembrane region" description="Helical" evidence="10">
    <location>
        <begin position="54"/>
        <end position="75"/>
    </location>
</feature>
<evidence type="ECO:0000256" key="7">
    <source>
        <dbReference type="ARBA" id="ARBA00023136"/>
    </source>
</evidence>
<reference evidence="11 12" key="1">
    <citation type="submission" date="2018-09" db="EMBL/GenBank/DDBJ databases">
        <title>Cohnella cavernae sp. nov., isolated from a karst cave.</title>
        <authorList>
            <person name="Zhu H."/>
        </authorList>
    </citation>
    <scope>NUCLEOTIDE SEQUENCE [LARGE SCALE GENOMIC DNA]</scope>
    <source>
        <strain evidence="11 12">K2E09-144</strain>
    </source>
</reference>
<comment type="subunit">
    <text evidence="10">Probably interacts with PlsX.</text>
</comment>
<name>A0A398CVR3_9BACL</name>
<dbReference type="GO" id="GO:0043772">
    <property type="term" value="F:acyl-phosphate glycerol-3-phosphate acyltransferase activity"/>
    <property type="evidence" value="ECO:0007669"/>
    <property type="project" value="UniProtKB-UniRule"/>
</dbReference>
<keyword evidence="5 10" id="KW-1133">Transmembrane helix</keyword>
<dbReference type="HAMAP" id="MF_01043">
    <property type="entry name" value="PlsY"/>
    <property type="match status" value="1"/>
</dbReference>
<evidence type="ECO:0000256" key="5">
    <source>
        <dbReference type="ARBA" id="ARBA00022989"/>
    </source>
</evidence>
<evidence type="ECO:0000256" key="8">
    <source>
        <dbReference type="ARBA" id="ARBA00023209"/>
    </source>
</evidence>
<dbReference type="PANTHER" id="PTHR30309">
    <property type="entry name" value="INNER MEMBRANE PROTEIN YGIH"/>
    <property type="match status" value="1"/>
</dbReference>
<dbReference type="OrthoDB" id="9777124at2"/>
<dbReference type="Pfam" id="PF02660">
    <property type="entry name" value="G3P_acyltransf"/>
    <property type="match status" value="1"/>
</dbReference>
<dbReference type="UniPathway" id="UPA00085"/>
<keyword evidence="9 10" id="KW-1208">Phospholipid metabolism</keyword>
<dbReference type="NCBIfam" id="TIGR00023">
    <property type="entry name" value="glycerol-3-phosphate 1-O-acyltransferase PlsY"/>
    <property type="match status" value="1"/>
</dbReference>
<keyword evidence="2 10" id="KW-0444">Lipid biosynthesis</keyword>
<comment type="caution">
    <text evidence="11">The sequence shown here is derived from an EMBL/GenBank/DDBJ whole genome shotgun (WGS) entry which is preliminary data.</text>
</comment>
<comment type="function">
    <text evidence="10">Catalyzes the transfer of an acyl group from acyl-phosphate (acyl-PO(4)) to glycerol-3-phosphate (G3P) to form lysophosphatidic acid (LPA). This enzyme utilizes acyl-phosphate as fatty acyl donor, but not acyl-CoA or acyl-ACP.</text>
</comment>
<organism evidence="11 12">
    <name type="scientific">Cohnella faecalis</name>
    <dbReference type="NCBI Taxonomy" id="2315694"/>
    <lineage>
        <taxon>Bacteria</taxon>
        <taxon>Bacillati</taxon>
        <taxon>Bacillota</taxon>
        <taxon>Bacilli</taxon>
        <taxon>Bacillales</taxon>
        <taxon>Paenibacillaceae</taxon>
        <taxon>Cohnella</taxon>
    </lineage>
</organism>
<dbReference type="InterPro" id="IPR003811">
    <property type="entry name" value="G3P_acylTferase_PlsY"/>
</dbReference>
<dbReference type="GO" id="GO:0005886">
    <property type="term" value="C:plasma membrane"/>
    <property type="evidence" value="ECO:0007669"/>
    <property type="project" value="UniProtKB-SubCell"/>
</dbReference>
<dbReference type="Proteomes" id="UP000266340">
    <property type="component" value="Unassembled WGS sequence"/>
</dbReference>
<evidence type="ECO:0000256" key="4">
    <source>
        <dbReference type="ARBA" id="ARBA00022692"/>
    </source>
</evidence>
<dbReference type="SMART" id="SM01207">
    <property type="entry name" value="G3P_acyltransf"/>
    <property type="match status" value="1"/>
</dbReference>
<dbReference type="EC" id="2.3.1.275" evidence="10"/>
<dbReference type="AlphaFoldDB" id="A0A398CVR3"/>
<evidence type="ECO:0000256" key="6">
    <source>
        <dbReference type="ARBA" id="ARBA00023098"/>
    </source>
</evidence>
<accession>A0A398CVR3</accession>
<comment type="similarity">
    <text evidence="10">Belongs to the PlsY family.</text>
</comment>
<sequence>MFNTIIAIAIGYLLGSVSFSILIARYLRKIDIRQHGSGNAGATNTLRVLGKGPAIGVFLLDIAKGVGAVLIGFALGDNSAWVAVAGGLASIAGHNWPVFFRFKGGKGIATTVGVMLMLSFLPTLLAGIAAIVIIVLTRYVSLGSMVFAVLLPILYAAFGESSAYIWAGVAVALLAVLRHRKNIVKLMNGTENKLGGNKKGEQHGV</sequence>
<protein>
    <recommendedName>
        <fullName evidence="10">Glycerol-3-phosphate acyltransferase</fullName>
    </recommendedName>
    <alternativeName>
        <fullName evidence="10">Acyl-PO4 G3P acyltransferase</fullName>
    </alternativeName>
    <alternativeName>
        <fullName evidence="10">Acyl-phosphate--glycerol-3-phosphate acyltransferase</fullName>
    </alternativeName>
    <alternativeName>
        <fullName evidence="10">G3P acyltransferase</fullName>
        <shortName evidence="10">GPAT</shortName>
        <ecNumber evidence="10">2.3.1.275</ecNumber>
    </alternativeName>
    <alternativeName>
        <fullName evidence="10">Lysophosphatidic acid synthase</fullName>
        <shortName evidence="10">LPA synthase</shortName>
    </alternativeName>
</protein>
<keyword evidence="12" id="KW-1185">Reference proteome</keyword>
<comment type="catalytic activity">
    <reaction evidence="10">
        <text>an acyl phosphate + sn-glycerol 3-phosphate = a 1-acyl-sn-glycero-3-phosphate + phosphate</text>
        <dbReference type="Rhea" id="RHEA:34075"/>
        <dbReference type="ChEBI" id="CHEBI:43474"/>
        <dbReference type="ChEBI" id="CHEBI:57597"/>
        <dbReference type="ChEBI" id="CHEBI:57970"/>
        <dbReference type="ChEBI" id="CHEBI:59918"/>
        <dbReference type="EC" id="2.3.1.275"/>
    </reaction>
</comment>
<evidence type="ECO:0000256" key="3">
    <source>
        <dbReference type="ARBA" id="ARBA00022679"/>
    </source>
</evidence>
<dbReference type="RefSeq" id="WP_119147828.1">
    <property type="nucleotide sequence ID" value="NZ_JBHSOV010000005.1"/>
</dbReference>
<gene>
    <name evidence="10 11" type="primary">plsY</name>
    <name evidence="11" type="ORF">D3H35_03810</name>
</gene>